<reference evidence="3 4" key="1">
    <citation type="submission" date="2020-10" db="EMBL/GenBank/DDBJ databases">
        <title>Novel species in genus Corynebacterium.</title>
        <authorList>
            <person name="Zhang G."/>
        </authorList>
    </citation>
    <scope>NUCLEOTIDE SEQUENCE [LARGE SCALE GENOMIC DNA]</scope>
    <source>
        <strain evidence="3 4">DSM 45110</strain>
    </source>
</reference>
<dbReference type="Proteomes" id="UP000635902">
    <property type="component" value="Unassembled WGS sequence"/>
</dbReference>
<dbReference type="InterPro" id="IPR017927">
    <property type="entry name" value="FAD-bd_FR_type"/>
</dbReference>
<sequence>MSIRAAFHAAREYRAEIIFGTLTGLMSSGQAPAPVALPRRAGSAEPQVASHFGHTIPQDTSALLSLLDSIGDGLTPGGEFDEPTGSRLYRLGFSVRRHGFTAAHFEPLTTAISKSIDRHLKPEEDVNSQDILALKDAAYLACNIMAQGCAEAEETEREAELEGAPVNPPTARAKIVEIERPNPTTRVVRMQVDPPLMYAAGEPLMVSTPYTPLRWRPLFPALPCNPDGMLELHVLLEESGDAGLEQFLQGIINHAEAGDEWVLSTQASDLSDVPLGLRSDDPAWKKHADKDLIIVAEGAGLAPARAAILQQVFGGAVGYVVGVENEETEPGVRKPRRIHLIWGAESGADLYELDGLLGLARAFDWLRVTPVVKQADARSGYRTLLTEGDLREEVLRSSKYLDDHVIIVSGPGEQVEQTIETLKEQGGVPADQLVRIKTDWNLLRS</sequence>
<dbReference type="InterPro" id="IPR017938">
    <property type="entry name" value="Riboflavin_synthase-like_b-brl"/>
</dbReference>
<feature type="domain" description="FAD-binding FR-type" evidence="2">
    <location>
        <begin position="168"/>
        <end position="281"/>
    </location>
</feature>
<keyword evidence="4" id="KW-1185">Reference proteome</keyword>
<name>A0ABR9ZLJ5_9CORY</name>
<dbReference type="Gene3D" id="3.40.50.80">
    <property type="entry name" value="Nucleotide-binding domain of ferredoxin-NADP reductase (FNR) module"/>
    <property type="match status" value="1"/>
</dbReference>
<evidence type="ECO:0000259" key="2">
    <source>
        <dbReference type="PROSITE" id="PS51384"/>
    </source>
</evidence>
<dbReference type="InterPro" id="IPR039261">
    <property type="entry name" value="FNR_nucleotide-bd"/>
</dbReference>
<comment type="caution">
    <text evidence="3">The sequence shown here is derived from an EMBL/GenBank/DDBJ whole genome shotgun (WGS) entry which is preliminary data.</text>
</comment>
<evidence type="ECO:0000256" key="1">
    <source>
        <dbReference type="ARBA" id="ARBA00001974"/>
    </source>
</evidence>
<protein>
    <recommendedName>
        <fullName evidence="2">FAD-binding FR-type domain-containing protein</fullName>
    </recommendedName>
</protein>
<dbReference type="RefSeq" id="WP_194557160.1">
    <property type="nucleotide sequence ID" value="NZ_JADKMY010000003.1"/>
</dbReference>
<dbReference type="SUPFAM" id="SSF63380">
    <property type="entry name" value="Riboflavin synthase domain-like"/>
    <property type="match status" value="1"/>
</dbReference>
<gene>
    <name evidence="3" type="ORF">IRY30_09360</name>
</gene>
<evidence type="ECO:0000313" key="4">
    <source>
        <dbReference type="Proteomes" id="UP000635902"/>
    </source>
</evidence>
<dbReference type="PROSITE" id="PS51384">
    <property type="entry name" value="FAD_FR"/>
    <property type="match status" value="1"/>
</dbReference>
<dbReference type="SUPFAM" id="SSF52343">
    <property type="entry name" value="Ferredoxin reductase-like, C-terminal NADP-linked domain"/>
    <property type="match status" value="1"/>
</dbReference>
<organism evidence="3 4">
    <name type="scientific">Corynebacterium suicordis DSM 45110</name>
    <dbReference type="NCBI Taxonomy" id="1121369"/>
    <lineage>
        <taxon>Bacteria</taxon>
        <taxon>Bacillati</taxon>
        <taxon>Actinomycetota</taxon>
        <taxon>Actinomycetes</taxon>
        <taxon>Mycobacteriales</taxon>
        <taxon>Corynebacteriaceae</taxon>
        <taxon>Corynebacterium</taxon>
    </lineage>
</organism>
<dbReference type="EMBL" id="JADKMY010000003">
    <property type="protein sequence ID" value="MBF4554275.1"/>
    <property type="molecule type" value="Genomic_DNA"/>
</dbReference>
<dbReference type="PANTHER" id="PTHR47354">
    <property type="entry name" value="NADH OXIDOREDUCTASE HCR"/>
    <property type="match status" value="1"/>
</dbReference>
<accession>A0ABR9ZLJ5</accession>
<proteinExistence type="predicted"/>
<evidence type="ECO:0000313" key="3">
    <source>
        <dbReference type="EMBL" id="MBF4554275.1"/>
    </source>
</evidence>
<comment type="cofactor">
    <cofactor evidence="1">
        <name>FAD</name>
        <dbReference type="ChEBI" id="CHEBI:57692"/>
    </cofactor>
</comment>
<dbReference type="PANTHER" id="PTHR47354:SF5">
    <property type="entry name" value="PROTEIN RFBI"/>
    <property type="match status" value="1"/>
</dbReference>
<dbReference type="InterPro" id="IPR050415">
    <property type="entry name" value="MRET"/>
</dbReference>